<comment type="caution">
    <text evidence="2">The sequence shown here is derived from an EMBL/GenBank/DDBJ whole genome shotgun (WGS) entry which is preliminary data.</text>
</comment>
<dbReference type="SUPFAM" id="SSF53850">
    <property type="entry name" value="Periplasmic binding protein-like II"/>
    <property type="match status" value="1"/>
</dbReference>
<evidence type="ECO:0008006" key="3">
    <source>
        <dbReference type="Google" id="ProtNLM"/>
    </source>
</evidence>
<dbReference type="Gene3D" id="3.40.190.150">
    <property type="entry name" value="Bordetella uptake gene, domain 1"/>
    <property type="match status" value="1"/>
</dbReference>
<dbReference type="InterPro" id="IPR005064">
    <property type="entry name" value="BUG"/>
</dbReference>
<reference evidence="2" key="1">
    <citation type="submission" date="2017-09" db="EMBL/GenBank/DDBJ databases">
        <title>Yangia sp. SAOS 153D whole genome sequencing.</title>
        <authorList>
            <person name="Verma A."/>
            <person name="Krishnamurthi S."/>
        </authorList>
    </citation>
    <scope>NUCLEOTIDE SEQUENCE [LARGE SCALE GENOMIC DNA]</scope>
    <source>
        <strain evidence="2">SAOS 153D</strain>
    </source>
</reference>
<dbReference type="AlphaFoldDB" id="A0A2A3JPX8"/>
<dbReference type="CDD" id="cd07012">
    <property type="entry name" value="PBP2_Bug_TTT"/>
    <property type="match status" value="1"/>
</dbReference>
<dbReference type="Gene3D" id="3.40.190.10">
    <property type="entry name" value="Periplasmic binding protein-like II"/>
    <property type="match status" value="1"/>
</dbReference>
<comment type="similarity">
    <text evidence="1">Belongs to the UPF0065 (bug) family.</text>
</comment>
<accession>A0A2A3JPX8</accession>
<dbReference type="PANTHER" id="PTHR42928:SF5">
    <property type="entry name" value="BLR1237 PROTEIN"/>
    <property type="match status" value="1"/>
</dbReference>
<sequence length="408" mass="42674">MPGWVIPIASAARPMLRRSHSLISACMWRNLPRAISRCTSAWVSISPGIRIPYALSSFFIIHLCLLSLQLRTGGEKEEETMSLDFVVRLTRRTLILSGLALCASLTPAAAADWPKGAVQLVVPAKPGGGTDSAVRVLAAKLKAVIGRPVIVVNQPGGGGAVAAETVRNAKPDGSTLLFYHSGLLSAYHTGGYAHSPVGEFSAPAVMPIAGSYALVSGPDGESDDVADLVARAKAHPDEVTLAVQIRGASHFMAGLLQKDSGAQFRVVDAGSDSDKLIAVQGGQVDAAFVNTPSALQYAEAGKVRILGTLSAEPGRDPLTPELPSLDEQGYPSVVFGFTFFALAPKGLPEETADAINAAFTEALTDPEIVEQYAKMKMPLGIYGRAEGEARLAEADAGMAETAALLGFK</sequence>
<dbReference type="InterPro" id="IPR042100">
    <property type="entry name" value="Bug_dom1"/>
</dbReference>
<name>A0A2A3JPX8_9RHOB</name>
<organism evidence="2">
    <name type="scientific">Alloyangia mangrovi</name>
    <dbReference type="NCBI Taxonomy" id="1779329"/>
    <lineage>
        <taxon>Bacteria</taxon>
        <taxon>Pseudomonadati</taxon>
        <taxon>Pseudomonadota</taxon>
        <taxon>Alphaproteobacteria</taxon>
        <taxon>Rhodobacterales</taxon>
        <taxon>Roseobacteraceae</taxon>
        <taxon>Alloyangia</taxon>
    </lineage>
</organism>
<gene>
    <name evidence="2" type="ORF">CLG85_21175</name>
</gene>
<dbReference type="OrthoDB" id="9780943at2"/>
<dbReference type="PANTHER" id="PTHR42928">
    <property type="entry name" value="TRICARBOXYLATE-BINDING PROTEIN"/>
    <property type="match status" value="1"/>
</dbReference>
<proteinExistence type="inferred from homology"/>
<dbReference type="EMBL" id="NTHN01000418">
    <property type="protein sequence ID" value="PBD17245.1"/>
    <property type="molecule type" value="Genomic_DNA"/>
</dbReference>
<dbReference type="Pfam" id="PF03401">
    <property type="entry name" value="TctC"/>
    <property type="match status" value="1"/>
</dbReference>
<protein>
    <recommendedName>
        <fullName evidence="3">Tripartite tricarboxylate transporter substrate binding protein</fullName>
    </recommendedName>
</protein>
<evidence type="ECO:0000313" key="2">
    <source>
        <dbReference type="EMBL" id="PBD17245.1"/>
    </source>
</evidence>
<evidence type="ECO:0000256" key="1">
    <source>
        <dbReference type="ARBA" id="ARBA00006987"/>
    </source>
</evidence>